<dbReference type="RefSeq" id="WP_091577801.1">
    <property type="nucleotide sequence ID" value="NZ_FMXM01000006.1"/>
</dbReference>
<dbReference type="AlphaFoldDB" id="A0A1G5XJD3"/>
<dbReference type="Pfam" id="PF07883">
    <property type="entry name" value="Cupin_2"/>
    <property type="match status" value="1"/>
</dbReference>
<dbReference type="OrthoDB" id="9813436at2"/>
<name>A0A1G5XJD3_9HYPH</name>
<dbReference type="InterPro" id="IPR011051">
    <property type="entry name" value="RmlC_Cupin_sf"/>
</dbReference>
<feature type="domain" description="Cupin type-2" evidence="1">
    <location>
        <begin position="86"/>
        <end position="156"/>
    </location>
</feature>
<dbReference type="Gene3D" id="2.60.120.10">
    <property type="entry name" value="Jelly Rolls"/>
    <property type="match status" value="1"/>
</dbReference>
<dbReference type="PANTHER" id="PTHR38599">
    <property type="entry name" value="CUPIN DOMAIN PROTEIN (AFU_ORTHOLOGUE AFUA_3G13620)"/>
    <property type="match status" value="1"/>
</dbReference>
<dbReference type="CDD" id="cd02234">
    <property type="entry name" value="cupin_BLR7677-like"/>
    <property type="match status" value="1"/>
</dbReference>
<dbReference type="SUPFAM" id="SSF51182">
    <property type="entry name" value="RmlC-like cupins"/>
    <property type="match status" value="1"/>
</dbReference>
<dbReference type="Proteomes" id="UP000198588">
    <property type="component" value="Unassembled WGS sequence"/>
</dbReference>
<dbReference type="STRING" id="1165689.SAMN02927914_02352"/>
<protein>
    <submittedName>
        <fullName evidence="2">Cupin domain protein</fullName>
    </submittedName>
</protein>
<proteinExistence type="predicted"/>
<gene>
    <name evidence="2" type="ORF">SAMN02927914_02352</name>
</gene>
<dbReference type="InterPro" id="IPR014710">
    <property type="entry name" value="RmlC-like_jellyroll"/>
</dbReference>
<dbReference type="InterPro" id="IPR013096">
    <property type="entry name" value="Cupin_2"/>
</dbReference>
<accession>A0A1G5XJD3</accession>
<evidence type="ECO:0000259" key="1">
    <source>
        <dbReference type="Pfam" id="PF07883"/>
    </source>
</evidence>
<evidence type="ECO:0000313" key="2">
    <source>
        <dbReference type="EMBL" id="SDA70442.1"/>
    </source>
</evidence>
<sequence>MIGNQSRLRTGQYLAAAGTAAILLALAARWAGQGLIGVTPDGMEGHMHMQGEDAGSPAAARPKTVVTTVSCEKLPDMPGKSVTTAIVNFPPNAYTPRHRHPGSVSAFVLQGTLRSQLEGSPAGTYTKGQTWFEPPGAIHLFAENASTTEPAALLATFIADDDCSALTIPD</sequence>
<organism evidence="2 3">
    <name type="scientific">Mesorhizobium qingshengii</name>
    <dbReference type="NCBI Taxonomy" id="1165689"/>
    <lineage>
        <taxon>Bacteria</taxon>
        <taxon>Pseudomonadati</taxon>
        <taxon>Pseudomonadota</taxon>
        <taxon>Alphaproteobacteria</taxon>
        <taxon>Hyphomicrobiales</taxon>
        <taxon>Phyllobacteriaceae</taxon>
        <taxon>Mesorhizobium</taxon>
    </lineage>
</organism>
<evidence type="ECO:0000313" key="3">
    <source>
        <dbReference type="Proteomes" id="UP000198588"/>
    </source>
</evidence>
<dbReference type="PANTHER" id="PTHR38599:SF1">
    <property type="entry name" value="CUPIN DOMAIN PROTEIN (AFU_ORTHOLOGUE AFUA_3G13620)"/>
    <property type="match status" value="1"/>
</dbReference>
<dbReference type="EMBL" id="FMXM01000006">
    <property type="protein sequence ID" value="SDA70442.1"/>
    <property type="molecule type" value="Genomic_DNA"/>
</dbReference>
<reference evidence="2 3" key="1">
    <citation type="submission" date="2016-10" db="EMBL/GenBank/DDBJ databases">
        <authorList>
            <person name="de Groot N.N."/>
        </authorList>
    </citation>
    <scope>NUCLEOTIDE SEQUENCE [LARGE SCALE GENOMIC DNA]</scope>
    <source>
        <strain evidence="2 3">CGMCC 1.12097</strain>
    </source>
</reference>